<sequence length="412" mass="45333">MDLKEIGERVARERAQAGLSQRELAVRAELSQPTLARIELGERPALTLAELDRVAAALSVPLTLLTKGNPVRQRMQVAARASEGAEEELRRAEGLVGEILALDDRLDRFAPDDHRADRQRAARLKRVLTEVVDAEREGRDLAEELRERLGLGLGPVPDLAELVESVIGLDTAALTLPQGVSGFTALDPAREVTISVVNTSDVPERQRFSLAHELGHVLLSDGVAAHRLDGRRTPAEKRCDAFARHLLAPAEGIRRWMECLSVSEPGRRECAMAARHYGVSLPVLLIQCKELGLLTDSQAKKMQGPTGRELAWTYGWGPQYNVECQAAARVRPPRRIMERAIEAYRAGRIGVRAIASLSGAEPRITERELEEAGIRPPQVALSGRVDVRGLIARRGRPAYRAAEPPEDGQERR</sequence>
<evidence type="ECO:0000313" key="4">
    <source>
        <dbReference type="Proteomes" id="UP001589753"/>
    </source>
</evidence>
<dbReference type="Gene3D" id="1.10.10.2910">
    <property type="match status" value="1"/>
</dbReference>
<reference evidence="3 4" key="1">
    <citation type="submission" date="2024-09" db="EMBL/GenBank/DDBJ databases">
        <authorList>
            <person name="Sun Q."/>
            <person name="Mori K."/>
        </authorList>
    </citation>
    <scope>NUCLEOTIDE SEQUENCE [LARGE SCALE GENOMIC DNA]</scope>
    <source>
        <strain evidence="3 4">JCM 9767</strain>
    </source>
</reference>
<comment type="caution">
    <text evidence="3">The sequence shown here is derived from an EMBL/GenBank/DDBJ whole genome shotgun (WGS) entry which is preliminary data.</text>
</comment>
<protein>
    <submittedName>
        <fullName evidence="3">Helix-turn-helix domain-containing protein</fullName>
    </submittedName>
</protein>
<evidence type="ECO:0000259" key="2">
    <source>
        <dbReference type="PROSITE" id="PS50943"/>
    </source>
</evidence>
<evidence type="ECO:0000313" key="3">
    <source>
        <dbReference type="EMBL" id="MFB9351445.1"/>
    </source>
</evidence>
<dbReference type="PANTHER" id="PTHR43236">
    <property type="entry name" value="ANTITOXIN HIGA1"/>
    <property type="match status" value="1"/>
</dbReference>
<dbReference type="CDD" id="cd00093">
    <property type="entry name" value="HTH_XRE"/>
    <property type="match status" value="1"/>
</dbReference>
<dbReference type="SMART" id="SM00530">
    <property type="entry name" value="HTH_XRE"/>
    <property type="match status" value="1"/>
</dbReference>
<dbReference type="PROSITE" id="PS50943">
    <property type="entry name" value="HTH_CROC1"/>
    <property type="match status" value="1"/>
</dbReference>
<keyword evidence="4" id="KW-1185">Reference proteome</keyword>
<proteinExistence type="inferred from homology"/>
<dbReference type="Pfam" id="PF06114">
    <property type="entry name" value="Peptidase_M78"/>
    <property type="match status" value="1"/>
</dbReference>
<name>A0ABV5LGY7_9ACTN</name>
<accession>A0ABV5LGY7</accession>
<dbReference type="Gene3D" id="1.10.260.40">
    <property type="entry name" value="lambda repressor-like DNA-binding domains"/>
    <property type="match status" value="1"/>
</dbReference>
<dbReference type="PANTHER" id="PTHR43236:SF2">
    <property type="entry name" value="BLL0069 PROTEIN"/>
    <property type="match status" value="1"/>
</dbReference>
<dbReference type="Pfam" id="PF01381">
    <property type="entry name" value="HTH_3"/>
    <property type="match status" value="1"/>
</dbReference>
<dbReference type="RefSeq" id="WP_053636771.1">
    <property type="nucleotide sequence ID" value="NZ_JBHMDI010000118.1"/>
</dbReference>
<dbReference type="Proteomes" id="UP001589753">
    <property type="component" value="Unassembled WGS sequence"/>
</dbReference>
<dbReference type="InterPro" id="IPR052345">
    <property type="entry name" value="Rad_response_metalloprotease"/>
</dbReference>
<evidence type="ECO:0000256" key="1">
    <source>
        <dbReference type="ARBA" id="ARBA00007227"/>
    </source>
</evidence>
<feature type="domain" description="HTH cro/C1-type" evidence="2">
    <location>
        <begin position="10"/>
        <end position="65"/>
    </location>
</feature>
<gene>
    <name evidence="3" type="ORF">ACFFUA_29115</name>
</gene>
<comment type="similarity">
    <text evidence="1">Belongs to the short-chain fatty acyl-CoA assimilation regulator (ScfR) family.</text>
</comment>
<dbReference type="InterPro" id="IPR001387">
    <property type="entry name" value="Cro/C1-type_HTH"/>
</dbReference>
<dbReference type="InterPro" id="IPR010359">
    <property type="entry name" value="IrrE_HExxH"/>
</dbReference>
<dbReference type="EMBL" id="JBHMDI010000118">
    <property type="protein sequence ID" value="MFB9351445.1"/>
    <property type="molecule type" value="Genomic_DNA"/>
</dbReference>
<dbReference type="SUPFAM" id="SSF47413">
    <property type="entry name" value="lambda repressor-like DNA-binding domains"/>
    <property type="match status" value="1"/>
</dbReference>
<organism evidence="3 4">
    <name type="scientific">Streptomyces heliomycini</name>
    <dbReference type="NCBI Taxonomy" id="284032"/>
    <lineage>
        <taxon>Bacteria</taxon>
        <taxon>Bacillati</taxon>
        <taxon>Actinomycetota</taxon>
        <taxon>Actinomycetes</taxon>
        <taxon>Kitasatosporales</taxon>
        <taxon>Streptomycetaceae</taxon>
        <taxon>Streptomyces</taxon>
    </lineage>
</organism>
<dbReference type="InterPro" id="IPR010982">
    <property type="entry name" value="Lambda_DNA-bd_dom_sf"/>
</dbReference>